<name>A0AAJ7T7C7_PETMA</name>
<dbReference type="SUPFAM" id="SSF57586">
    <property type="entry name" value="TNF receptor-like"/>
    <property type="match status" value="1"/>
</dbReference>
<keyword evidence="3" id="KW-0732">Signal</keyword>
<feature type="chain" id="PRO_5042489160" evidence="3">
    <location>
        <begin position="25"/>
        <end position="215"/>
    </location>
</feature>
<dbReference type="RefSeq" id="XP_032812668.1">
    <property type="nucleotide sequence ID" value="XM_032956777.1"/>
</dbReference>
<organism evidence="5 6">
    <name type="scientific">Petromyzon marinus</name>
    <name type="common">Sea lamprey</name>
    <dbReference type="NCBI Taxonomy" id="7757"/>
    <lineage>
        <taxon>Eukaryota</taxon>
        <taxon>Metazoa</taxon>
        <taxon>Chordata</taxon>
        <taxon>Craniata</taxon>
        <taxon>Vertebrata</taxon>
        <taxon>Cyclostomata</taxon>
        <taxon>Hyperoartia</taxon>
        <taxon>Petromyzontiformes</taxon>
        <taxon>Petromyzontidae</taxon>
        <taxon>Petromyzon</taxon>
    </lineage>
</organism>
<dbReference type="Proteomes" id="UP001318040">
    <property type="component" value="Chromosome 18"/>
</dbReference>
<proteinExistence type="predicted"/>
<feature type="transmembrane region" description="Helical" evidence="2">
    <location>
        <begin position="183"/>
        <end position="210"/>
    </location>
</feature>
<dbReference type="PANTHER" id="PTHR46838:SF1">
    <property type="entry name" value="TUMOR NECROSIS FACTOR RECEPTOR SUPERFAMILY MEMBER 14"/>
    <property type="match status" value="1"/>
</dbReference>
<keyword evidence="2" id="KW-1133">Transmembrane helix</keyword>
<feature type="repeat" description="TNFR-Cys" evidence="1">
    <location>
        <begin position="70"/>
        <end position="112"/>
    </location>
</feature>
<sequence length="215" mass="22982">MAPSRTPPRLILMLAALEVRLLCGVALPAVRHGSQECCEAWDPVERSCLLCAAGCYKVGSEARDAVRCSPCPPGSFTSFPNALTHCLPCTPCLHERGLVLARNCSRDADSTCGCDSHSFCAVFSGQHCELCLRNWTCARSPETTQACEHAWADGKHATDPKSEEHMGSIAAAGSLHTEAVTRILIGVSVFALCILCITGFFTCKSCVLALRVPGR</sequence>
<dbReference type="InterPro" id="IPR001368">
    <property type="entry name" value="TNFR/NGFR_Cys_rich_reg"/>
</dbReference>
<evidence type="ECO:0000256" key="3">
    <source>
        <dbReference type="SAM" id="SignalP"/>
    </source>
</evidence>
<dbReference type="GO" id="GO:0050829">
    <property type="term" value="P:defense response to Gram-negative bacterium"/>
    <property type="evidence" value="ECO:0007669"/>
    <property type="project" value="TreeGrafter"/>
</dbReference>
<dbReference type="GO" id="GO:0009897">
    <property type="term" value="C:external side of plasma membrane"/>
    <property type="evidence" value="ECO:0007669"/>
    <property type="project" value="TreeGrafter"/>
</dbReference>
<accession>A0AAJ7T7C7</accession>
<keyword evidence="1" id="KW-1015">Disulfide bond</keyword>
<protein>
    <submittedName>
        <fullName evidence="6">Tumor necrosis factor receptor superfamily member 14-like isoform X1</fullName>
    </submittedName>
</protein>
<dbReference type="PROSITE" id="PS00652">
    <property type="entry name" value="TNFR_NGFR_1"/>
    <property type="match status" value="1"/>
</dbReference>
<feature type="domain" description="TNFR-Cys" evidence="4">
    <location>
        <begin position="70"/>
        <end position="112"/>
    </location>
</feature>
<comment type="caution">
    <text evidence="1">Lacks conserved residue(s) required for the propagation of feature annotation.</text>
</comment>
<dbReference type="GO" id="GO:0046642">
    <property type="term" value="P:negative regulation of alpha-beta T cell proliferation"/>
    <property type="evidence" value="ECO:0007669"/>
    <property type="project" value="TreeGrafter"/>
</dbReference>
<evidence type="ECO:0000256" key="2">
    <source>
        <dbReference type="SAM" id="Phobius"/>
    </source>
</evidence>
<dbReference type="Gene3D" id="2.10.50.10">
    <property type="entry name" value="Tumor Necrosis Factor Receptor, subunit A, domain 2"/>
    <property type="match status" value="1"/>
</dbReference>
<dbReference type="GeneID" id="116943690"/>
<evidence type="ECO:0000313" key="5">
    <source>
        <dbReference type="Proteomes" id="UP001318040"/>
    </source>
</evidence>
<dbReference type="GO" id="GO:0050830">
    <property type="term" value="P:defense response to Gram-positive bacterium"/>
    <property type="evidence" value="ECO:0007669"/>
    <property type="project" value="TreeGrafter"/>
</dbReference>
<dbReference type="AlphaFoldDB" id="A0AAJ7T7C7"/>
<dbReference type="GO" id="GO:0002720">
    <property type="term" value="P:positive regulation of cytokine production involved in immune response"/>
    <property type="evidence" value="ECO:0007669"/>
    <property type="project" value="TreeGrafter"/>
</dbReference>
<dbReference type="SMART" id="SM00208">
    <property type="entry name" value="TNFR"/>
    <property type="match status" value="1"/>
</dbReference>
<dbReference type="GO" id="GO:2000406">
    <property type="term" value="P:positive regulation of T cell migration"/>
    <property type="evidence" value="ECO:0007669"/>
    <property type="project" value="TreeGrafter"/>
</dbReference>
<evidence type="ECO:0000259" key="4">
    <source>
        <dbReference type="PROSITE" id="PS50050"/>
    </source>
</evidence>
<dbReference type="KEGG" id="pmrn:116943690"/>
<gene>
    <name evidence="6" type="primary">LOC116943690</name>
</gene>
<feature type="signal peptide" evidence="3">
    <location>
        <begin position="1"/>
        <end position="24"/>
    </location>
</feature>
<evidence type="ECO:0000313" key="6">
    <source>
        <dbReference type="RefSeq" id="XP_032812668.1"/>
    </source>
</evidence>
<feature type="disulfide bond" evidence="1">
    <location>
        <begin position="71"/>
        <end position="86"/>
    </location>
</feature>
<keyword evidence="2" id="KW-0472">Membrane</keyword>
<reference evidence="6" key="1">
    <citation type="submission" date="2025-08" db="UniProtKB">
        <authorList>
            <consortium name="RefSeq"/>
        </authorList>
    </citation>
    <scope>IDENTIFICATION</scope>
    <source>
        <tissue evidence="6">Sperm</tissue>
    </source>
</reference>
<dbReference type="Pfam" id="PF00020">
    <property type="entry name" value="TNFR_c6"/>
    <property type="match status" value="1"/>
</dbReference>
<keyword evidence="5" id="KW-1185">Reference proteome</keyword>
<keyword evidence="2" id="KW-0812">Transmembrane</keyword>
<dbReference type="PANTHER" id="PTHR46838">
    <property type="entry name" value="TUMOR NECROSIS FACTOR RECEPTOR SUPERFAMILY MEMBER 14"/>
    <property type="match status" value="1"/>
</dbReference>
<dbReference type="PROSITE" id="PS50050">
    <property type="entry name" value="TNFR_NGFR_2"/>
    <property type="match status" value="1"/>
</dbReference>
<evidence type="ECO:0000256" key="1">
    <source>
        <dbReference type="PROSITE-ProRule" id="PRU00206"/>
    </source>
</evidence>